<evidence type="ECO:0000313" key="9">
    <source>
        <dbReference type="EMBL" id="KAH6586790.1"/>
    </source>
</evidence>
<protein>
    <recommendedName>
        <fullName evidence="8">Homeobox domain-containing protein</fullName>
    </recommendedName>
</protein>
<feature type="region of interest" description="Disordered" evidence="7">
    <location>
        <begin position="484"/>
        <end position="524"/>
    </location>
</feature>
<dbReference type="PROSITE" id="PS00027">
    <property type="entry name" value="HOMEOBOX_1"/>
    <property type="match status" value="1"/>
</dbReference>
<sequence>MASKHYSLSTILPQQTPTHAVMTSSPLLHCGDTGAFASSHSPSRNILSRPMHSNGNYIAHSNGNNKVHTSNHVNTNGKPNTNTSSKRVNWFVAGIDSFSEEGVLQTLRKKRRRITDSQLQILNSAFADNPFPSLAEREQLAGQTGMSIRMLQVWFQNKRQTMRRLADLEMTTGSGTSGVSISSVARVTTAAVTADAQMSGRETTASSRSDMISQLDINQQQHHHHHHRQQPHHHRQQPQYRQHHHHNHHHHQYQHRQRLGSPTPSFDPCTQHFAIGVAKTHTTTAATLPSPTLGLKPPLLLQIIPPSNIRHAHGVALPEPSPTTPVQPLVSCNQQQHHQPIHQQLHERPAAYPLTPTTTPMLQSVLPYSPALIIPSSSQSCRNAVSGSSIYRSVPSISQSVSPVLPPLQAVSLMPSSTLSYTPLQHLSLQSSPLQQQQSTALPSIIGRRHSPLAYPSSNMLPTLPRLSFLDQPFDPCYSPPTFSESKPHWYSRSSSPASSQSTYHSPTFVQDRPRQGYADHVTPPFSFTSYETHPLYPASTAEFSNEPAANEDALTVKILLGLQKSPRDA</sequence>
<gene>
    <name evidence="9" type="ORF">BASA50_000155</name>
</gene>
<organism evidence="9 10">
    <name type="scientific">Batrachochytrium salamandrivorans</name>
    <dbReference type="NCBI Taxonomy" id="1357716"/>
    <lineage>
        <taxon>Eukaryota</taxon>
        <taxon>Fungi</taxon>
        <taxon>Fungi incertae sedis</taxon>
        <taxon>Chytridiomycota</taxon>
        <taxon>Chytridiomycota incertae sedis</taxon>
        <taxon>Chytridiomycetes</taxon>
        <taxon>Rhizophydiales</taxon>
        <taxon>Rhizophydiales incertae sedis</taxon>
        <taxon>Batrachochytrium</taxon>
    </lineage>
</organism>
<evidence type="ECO:0000313" key="10">
    <source>
        <dbReference type="Proteomes" id="UP001648503"/>
    </source>
</evidence>
<dbReference type="SUPFAM" id="SSF46689">
    <property type="entry name" value="Homeodomain-like"/>
    <property type="match status" value="1"/>
</dbReference>
<dbReference type="Proteomes" id="UP001648503">
    <property type="component" value="Unassembled WGS sequence"/>
</dbReference>
<evidence type="ECO:0000256" key="7">
    <source>
        <dbReference type="SAM" id="MobiDB-lite"/>
    </source>
</evidence>
<dbReference type="SMART" id="SM00389">
    <property type="entry name" value="HOX"/>
    <property type="match status" value="1"/>
</dbReference>
<dbReference type="CDD" id="cd00086">
    <property type="entry name" value="homeodomain"/>
    <property type="match status" value="1"/>
</dbReference>
<dbReference type="Gene3D" id="1.10.10.60">
    <property type="entry name" value="Homeodomain-like"/>
    <property type="match status" value="1"/>
</dbReference>
<feature type="DNA-binding region" description="Homeobox" evidence="5">
    <location>
        <begin position="107"/>
        <end position="166"/>
    </location>
</feature>
<dbReference type="InterPro" id="IPR001356">
    <property type="entry name" value="HD"/>
</dbReference>
<feature type="domain" description="Homeobox" evidence="8">
    <location>
        <begin position="105"/>
        <end position="165"/>
    </location>
</feature>
<accession>A0ABQ8EUF2</accession>
<keyword evidence="3 5" id="KW-0371">Homeobox</keyword>
<dbReference type="EMBL" id="JAFCIX010000570">
    <property type="protein sequence ID" value="KAH6586790.1"/>
    <property type="molecule type" value="Genomic_DNA"/>
</dbReference>
<keyword evidence="4 5" id="KW-0539">Nucleus</keyword>
<keyword evidence="10" id="KW-1185">Reference proteome</keyword>
<feature type="compositionally biased region" description="Basic residues" evidence="7">
    <location>
        <begin position="221"/>
        <end position="258"/>
    </location>
</feature>
<keyword evidence="2 5" id="KW-0238">DNA-binding</keyword>
<proteinExistence type="predicted"/>
<feature type="compositionally biased region" description="Low complexity" evidence="7">
    <location>
        <begin position="492"/>
        <end position="506"/>
    </location>
</feature>
<comment type="subcellular location">
    <subcellularLocation>
        <location evidence="1 5 6">Nucleus</location>
    </subcellularLocation>
</comment>
<dbReference type="PANTHER" id="PTHR24324">
    <property type="entry name" value="HOMEOBOX PROTEIN HHEX"/>
    <property type="match status" value="1"/>
</dbReference>
<name>A0ABQ8EUF2_9FUNG</name>
<evidence type="ECO:0000256" key="5">
    <source>
        <dbReference type="PROSITE-ProRule" id="PRU00108"/>
    </source>
</evidence>
<dbReference type="InterPro" id="IPR009057">
    <property type="entry name" value="Homeodomain-like_sf"/>
</dbReference>
<evidence type="ECO:0000256" key="4">
    <source>
        <dbReference type="ARBA" id="ARBA00023242"/>
    </source>
</evidence>
<evidence type="ECO:0000256" key="1">
    <source>
        <dbReference type="ARBA" id="ARBA00004123"/>
    </source>
</evidence>
<evidence type="ECO:0000256" key="2">
    <source>
        <dbReference type="ARBA" id="ARBA00023125"/>
    </source>
</evidence>
<dbReference type="InterPro" id="IPR051000">
    <property type="entry name" value="Homeobox_DNA-bind_prot"/>
</dbReference>
<dbReference type="PANTHER" id="PTHR24324:SF5">
    <property type="entry name" value="HEMATOPOIETICALLY-EXPRESSED HOMEOBOX PROTEIN HHEX"/>
    <property type="match status" value="1"/>
</dbReference>
<dbReference type="PROSITE" id="PS50071">
    <property type="entry name" value="HOMEOBOX_2"/>
    <property type="match status" value="1"/>
</dbReference>
<comment type="caution">
    <text evidence="9">The sequence shown here is derived from an EMBL/GenBank/DDBJ whole genome shotgun (WGS) entry which is preliminary data.</text>
</comment>
<evidence type="ECO:0000256" key="3">
    <source>
        <dbReference type="ARBA" id="ARBA00023155"/>
    </source>
</evidence>
<evidence type="ECO:0000259" key="8">
    <source>
        <dbReference type="PROSITE" id="PS50071"/>
    </source>
</evidence>
<reference evidence="9 10" key="1">
    <citation type="submission" date="2021-02" db="EMBL/GenBank/DDBJ databases">
        <title>Variation within the Batrachochytrium salamandrivorans European outbreak.</title>
        <authorList>
            <person name="Kelly M."/>
            <person name="Pasmans F."/>
            <person name="Shea T.P."/>
            <person name="Munoz J.F."/>
            <person name="Carranza S."/>
            <person name="Cuomo C.A."/>
            <person name="Martel A."/>
        </authorList>
    </citation>
    <scope>NUCLEOTIDE SEQUENCE [LARGE SCALE GENOMIC DNA]</scope>
    <source>
        <strain evidence="9 10">AMFP18/2</strain>
    </source>
</reference>
<evidence type="ECO:0000256" key="6">
    <source>
        <dbReference type="RuleBase" id="RU000682"/>
    </source>
</evidence>
<dbReference type="InterPro" id="IPR017970">
    <property type="entry name" value="Homeobox_CS"/>
</dbReference>
<dbReference type="Pfam" id="PF00046">
    <property type="entry name" value="Homeodomain"/>
    <property type="match status" value="1"/>
</dbReference>
<feature type="region of interest" description="Disordered" evidence="7">
    <location>
        <begin position="217"/>
        <end position="266"/>
    </location>
</feature>